<protein>
    <submittedName>
        <fullName evidence="1">Uncharacterized protein</fullName>
    </submittedName>
</protein>
<accession>A0A381X2H4</accession>
<name>A0A381X2H4_9ZZZZ</name>
<organism evidence="1">
    <name type="scientific">marine metagenome</name>
    <dbReference type="NCBI Taxonomy" id="408172"/>
    <lineage>
        <taxon>unclassified sequences</taxon>
        <taxon>metagenomes</taxon>
        <taxon>ecological metagenomes</taxon>
    </lineage>
</organism>
<dbReference type="AlphaFoldDB" id="A0A381X2H4"/>
<sequence length="68" mass="7590">MLTAIGSDYYYELVFPTEPSRRASDEDMVLSITTSEHTPNILSKHWSSATPYECRVWSPAGVLAVQPS</sequence>
<dbReference type="EMBL" id="UINC01013640">
    <property type="protein sequence ID" value="SVA58792.1"/>
    <property type="molecule type" value="Genomic_DNA"/>
</dbReference>
<reference evidence="1" key="1">
    <citation type="submission" date="2018-05" db="EMBL/GenBank/DDBJ databases">
        <authorList>
            <person name="Lanie J.A."/>
            <person name="Ng W.-L."/>
            <person name="Kazmierczak K.M."/>
            <person name="Andrzejewski T.M."/>
            <person name="Davidsen T.M."/>
            <person name="Wayne K.J."/>
            <person name="Tettelin H."/>
            <person name="Glass J.I."/>
            <person name="Rusch D."/>
            <person name="Podicherti R."/>
            <person name="Tsui H.-C.T."/>
            <person name="Winkler M.E."/>
        </authorList>
    </citation>
    <scope>NUCLEOTIDE SEQUENCE</scope>
</reference>
<proteinExistence type="predicted"/>
<gene>
    <name evidence="1" type="ORF">METZ01_LOCUS111646</name>
</gene>
<evidence type="ECO:0000313" key="1">
    <source>
        <dbReference type="EMBL" id="SVA58792.1"/>
    </source>
</evidence>